<dbReference type="AlphaFoldDB" id="A0A7W6A915"/>
<dbReference type="RefSeq" id="WP_183949888.1">
    <property type="nucleotide sequence ID" value="NZ_JACIDH010000001.1"/>
</dbReference>
<protein>
    <recommendedName>
        <fullName evidence="2">Integrase catalytic domain-containing protein</fullName>
    </recommendedName>
</protein>
<reference evidence="3 4" key="1">
    <citation type="submission" date="2020-08" db="EMBL/GenBank/DDBJ databases">
        <title>Genomic Encyclopedia of Type Strains, Phase IV (KMG-IV): sequencing the most valuable type-strain genomes for metagenomic binning, comparative biology and taxonomic classification.</title>
        <authorList>
            <person name="Goeker M."/>
        </authorList>
    </citation>
    <scope>NUCLEOTIDE SEQUENCE [LARGE SCALE GENOMIC DNA]</scope>
    <source>
        <strain evidence="3 4">DSM 19512</strain>
    </source>
</reference>
<evidence type="ECO:0000259" key="2">
    <source>
        <dbReference type="PROSITE" id="PS50994"/>
    </source>
</evidence>
<dbReference type="InterPro" id="IPR012337">
    <property type="entry name" value="RNaseH-like_sf"/>
</dbReference>
<comment type="caution">
    <text evidence="3">The sequence shown here is derived from an EMBL/GenBank/DDBJ whole genome shotgun (WGS) entry which is preliminary data.</text>
</comment>
<organism evidence="3 4">
    <name type="scientific">Sphingomonas pseudosanguinis</name>
    <dbReference type="NCBI Taxonomy" id="413712"/>
    <lineage>
        <taxon>Bacteria</taxon>
        <taxon>Pseudomonadati</taxon>
        <taxon>Pseudomonadota</taxon>
        <taxon>Alphaproteobacteria</taxon>
        <taxon>Sphingomonadales</taxon>
        <taxon>Sphingomonadaceae</taxon>
        <taxon>Sphingomonas</taxon>
    </lineage>
</organism>
<evidence type="ECO:0000256" key="1">
    <source>
        <dbReference type="SAM" id="MobiDB-lite"/>
    </source>
</evidence>
<evidence type="ECO:0000313" key="4">
    <source>
        <dbReference type="Proteomes" id="UP000538670"/>
    </source>
</evidence>
<evidence type="ECO:0000313" key="3">
    <source>
        <dbReference type="EMBL" id="MBB3877758.1"/>
    </source>
</evidence>
<gene>
    <name evidence="3" type="ORF">GGR48_000161</name>
</gene>
<feature type="region of interest" description="Disordered" evidence="1">
    <location>
        <begin position="1"/>
        <end position="20"/>
    </location>
</feature>
<feature type="region of interest" description="Disordered" evidence="1">
    <location>
        <begin position="668"/>
        <end position="718"/>
    </location>
</feature>
<dbReference type="InterPro" id="IPR036397">
    <property type="entry name" value="RNaseH_sf"/>
</dbReference>
<dbReference type="Proteomes" id="UP000538670">
    <property type="component" value="Unassembled WGS sequence"/>
</dbReference>
<sequence>MSSSIDPLAAPPTPLAHDRRVDGLDYGLTAGREFWHGTARVRLERIEADGGLDLRSSKTGALLVVRNPDGTTARPTVEWLRGEYAAGRLSSVAGSKETVSERQARFLSMDASSASIRDAKATWRHSLAWRASSDRVVCTDASCAEWLAANYGIQPGDLAFPRPSGSSLRRWMRTLRKGGMRIGALVSQAGRPRNHSQLPPEVDAALNEAALFFYSAGPGFSQAAADAYLDGLVCRLNEENPGRSFRKPSRQSLRLRIEKLECIETWEAKHGREAAERKYRGAGEPLLVDHVLEICLMDATELEQIVVFDEDRTIPCLKMRIVAVLDCLTHTLFGWHVYAGPNRAETSAQAVLHCLEPNKFPPRMVQMHPQLRLAFGRPAALLPDNEKALIGPDTLPGYNAAGMVVIPAPVGMPTAKAALERFFRTLKGILASLPGTLVDPRRASELGFEMVEGMAEMTMHELRVHVAQAAAQHNVSESKGLPGRMSPIEMLAVRSGTRATDPFEDASFVRANLCSHFDAYLTRNGVEKDGIRYRDAAVIDVLYNNNAGRMGGARKSHGFRMRARRADGDMDRIEVYDEHAERWTVLPSTQPGYTAGLSYWEHLQYAQAAKRRREAFGSQTARLKSMQETRRLHEEMLPRSKFRARAKMGALLASPHLRELAGKPLFTVSPIEQHPDTLGRGGPTPRVERAPAPRTARPSDGWDDDARFEDGDDAGADD</sequence>
<dbReference type="InterPro" id="IPR001584">
    <property type="entry name" value="Integrase_cat-core"/>
</dbReference>
<feature type="domain" description="Integrase catalytic" evidence="2">
    <location>
        <begin position="281"/>
        <end position="495"/>
    </location>
</feature>
<proteinExistence type="predicted"/>
<name>A0A7W6A915_9SPHN</name>
<dbReference type="GO" id="GO:0015074">
    <property type="term" value="P:DNA integration"/>
    <property type="evidence" value="ECO:0007669"/>
    <property type="project" value="InterPro"/>
</dbReference>
<accession>A0A7W6A915</accession>
<dbReference type="PROSITE" id="PS50994">
    <property type="entry name" value="INTEGRASE"/>
    <property type="match status" value="1"/>
</dbReference>
<keyword evidence="4" id="KW-1185">Reference proteome</keyword>
<dbReference type="EMBL" id="JACIDH010000001">
    <property type="protein sequence ID" value="MBB3877758.1"/>
    <property type="molecule type" value="Genomic_DNA"/>
</dbReference>
<dbReference type="GO" id="GO:0003676">
    <property type="term" value="F:nucleic acid binding"/>
    <property type="evidence" value="ECO:0007669"/>
    <property type="project" value="InterPro"/>
</dbReference>
<dbReference type="SUPFAM" id="SSF53098">
    <property type="entry name" value="Ribonuclease H-like"/>
    <property type="match status" value="1"/>
</dbReference>
<dbReference type="Gene3D" id="3.30.420.10">
    <property type="entry name" value="Ribonuclease H-like superfamily/Ribonuclease H"/>
    <property type="match status" value="1"/>
</dbReference>